<evidence type="ECO:0000313" key="5">
    <source>
        <dbReference type="Proteomes" id="UP000583944"/>
    </source>
</evidence>
<feature type="chain" id="PRO_5029486646" description="Syntaxin binding protein" evidence="3">
    <location>
        <begin position="26"/>
        <end position="318"/>
    </location>
</feature>
<gene>
    <name evidence="4" type="ORF">ECC02_006832</name>
</gene>
<sequence length="318" mass="33824">MPRPVRLRLFLLLVAASNTDELTEAKKQQLIRDGVLTPDAHLFVNLEHVTRRAGSVQRYSTASAQSGRSTSASASNAATDEDSFLKHACMMMETANRNRTLRVGLSLASMERDHVIGPNGASGGQNSGEAGKNAEPFQGCGGKGENHPELGGGGGGGTIALTTPQRIVLLVLGGVACSERRSVHEISKRHGREVVIGKPRCCVLRCVCAGTWHPTAVGLRGETRRGMHRGPKSGTDANTHDCGCPWGLCALLLAFPFFPRSVSYDARVCVSTAALLAFCFCILACAVAGHFSATMNADKKGRTFVEHAPTASVFIHWC</sequence>
<reference evidence="4 5" key="1">
    <citation type="journal article" date="2019" name="Genome Biol. Evol.">
        <title>Nanopore Sequencing Significantly Improves Genome Assembly of the Protozoan Parasite Trypanosoma cruzi.</title>
        <authorList>
            <person name="Diaz-Viraque F."/>
            <person name="Pita S."/>
            <person name="Greif G."/>
            <person name="de Souza R.C.M."/>
            <person name="Iraola G."/>
            <person name="Robello C."/>
        </authorList>
    </citation>
    <scope>NUCLEOTIDE SEQUENCE [LARGE SCALE GENOMIC DNA]</scope>
    <source>
        <strain evidence="4 5">Berenice</strain>
    </source>
</reference>
<evidence type="ECO:0000256" key="3">
    <source>
        <dbReference type="SAM" id="SignalP"/>
    </source>
</evidence>
<proteinExistence type="predicted"/>
<feature type="region of interest" description="Disordered" evidence="1">
    <location>
        <begin position="54"/>
        <end position="78"/>
    </location>
</feature>
<dbReference type="InterPro" id="IPR027482">
    <property type="entry name" value="Sec1-like_dom2"/>
</dbReference>
<dbReference type="VEuPathDB" id="TriTrypDB:ECC02_006832"/>
<dbReference type="Gene3D" id="3.40.50.1910">
    <property type="match status" value="1"/>
</dbReference>
<evidence type="ECO:0008006" key="6">
    <source>
        <dbReference type="Google" id="ProtNLM"/>
    </source>
</evidence>
<dbReference type="InterPro" id="IPR036045">
    <property type="entry name" value="Sec1-like_sf"/>
</dbReference>
<name>A0A7J6Y0F3_TRYCR</name>
<organism evidence="4 5">
    <name type="scientific">Trypanosoma cruzi</name>
    <dbReference type="NCBI Taxonomy" id="5693"/>
    <lineage>
        <taxon>Eukaryota</taxon>
        <taxon>Discoba</taxon>
        <taxon>Euglenozoa</taxon>
        <taxon>Kinetoplastea</taxon>
        <taxon>Metakinetoplastina</taxon>
        <taxon>Trypanosomatida</taxon>
        <taxon>Trypanosomatidae</taxon>
        <taxon>Trypanosoma</taxon>
        <taxon>Schizotrypanum</taxon>
    </lineage>
</organism>
<comment type="caution">
    <text evidence="4">The sequence shown here is derived from an EMBL/GenBank/DDBJ whole genome shotgun (WGS) entry which is preliminary data.</text>
</comment>
<feature type="region of interest" description="Disordered" evidence="1">
    <location>
        <begin position="117"/>
        <end position="147"/>
    </location>
</feature>
<feature type="signal peptide" evidence="3">
    <location>
        <begin position="1"/>
        <end position="25"/>
    </location>
</feature>
<keyword evidence="3" id="KW-0732">Signal</keyword>
<accession>A0A7J6Y0F3</accession>
<feature type="compositionally biased region" description="Low complexity" evidence="1">
    <location>
        <begin position="60"/>
        <end position="78"/>
    </location>
</feature>
<keyword evidence="2" id="KW-0812">Transmembrane</keyword>
<dbReference type="EMBL" id="JABDHM010000056">
    <property type="protein sequence ID" value="KAF5220157.1"/>
    <property type="molecule type" value="Genomic_DNA"/>
</dbReference>
<dbReference type="Proteomes" id="UP000583944">
    <property type="component" value="Unassembled WGS sequence"/>
</dbReference>
<dbReference type="AlphaFoldDB" id="A0A7J6Y0F3"/>
<protein>
    <recommendedName>
        <fullName evidence="6">Syntaxin binding protein</fullName>
    </recommendedName>
</protein>
<keyword evidence="2" id="KW-0472">Membrane</keyword>
<evidence type="ECO:0000256" key="1">
    <source>
        <dbReference type="SAM" id="MobiDB-lite"/>
    </source>
</evidence>
<evidence type="ECO:0000256" key="2">
    <source>
        <dbReference type="SAM" id="Phobius"/>
    </source>
</evidence>
<keyword evidence="2" id="KW-1133">Transmembrane helix</keyword>
<evidence type="ECO:0000313" key="4">
    <source>
        <dbReference type="EMBL" id="KAF5220157.1"/>
    </source>
</evidence>
<feature type="transmembrane region" description="Helical" evidence="2">
    <location>
        <begin position="273"/>
        <end position="293"/>
    </location>
</feature>
<dbReference type="SUPFAM" id="SSF56815">
    <property type="entry name" value="Sec1/munc18-like (SM) proteins"/>
    <property type="match status" value="1"/>
</dbReference>